<organism evidence="2 3">
    <name type="scientific">Pelobacter propionicus (strain DSM 2379 / NBRC 103807 / OttBd1)</name>
    <dbReference type="NCBI Taxonomy" id="338966"/>
    <lineage>
        <taxon>Bacteria</taxon>
        <taxon>Pseudomonadati</taxon>
        <taxon>Thermodesulfobacteriota</taxon>
        <taxon>Desulfuromonadia</taxon>
        <taxon>Desulfuromonadales</taxon>
        <taxon>Desulfuromonadaceae</taxon>
        <taxon>Pelobacter</taxon>
    </lineage>
</organism>
<dbReference type="Proteomes" id="UP000006732">
    <property type="component" value="Chromosome"/>
</dbReference>
<dbReference type="EMBL" id="CP000482">
    <property type="protein sequence ID" value="ABK97768.1"/>
    <property type="molecule type" value="Genomic_DNA"/>
</dbReference>
<gene>
    <name evidence="2" type="ordered locus">Ppro_0131</name>
</gene>
<evidence type="ECO:0000313" key="2">
    <source>
        <dbReference type="EMBL" id="ABK97768.1"/>
    </source>
</evidence>
<sequence>MTEVLVITAASILVYMTAWFIAAQIRGRNDIADVAWGLGFILAAAVSLLAGGIYPLRGLLVSGLVLLWGIRLAVHIHSRNRGKGEDKRYRQWREEWGTWFVLRSFLQVFLLQGILLLMVAVPVIFVNQAPATPLGWLDLLGLAIWLTGFCFESVGDRQLLKFIRNPANKGKLMTTGLWRYTRHPNYFGEVTLWWGIWLMTLTLPGGWLTIIGPLTITFLILKVSGIPMLEKHYEERADFQEYKRRTSPFFPLPPKGGV</sequence>
<feature type="transmembrane region" description="Helical" evidence="1">
    <location>
        <begin position="34"/>
        <end position="54"/>
    </location>
</feature>
<keyword evidence="1" id="KW-0472">Membrane</keyword>
<protein>
    <submittedName>
        <fullName evidence="2">Uncharacterized protein</fullName>
    </submittedName>
</protein>
<dbReference type="PANTHER" id="PTHR32251">
    <property type="entry name" value="3-OXO-5-ALPHA-STEROID 4-DEHYDROGENASE"/>
    <property type="match status" value="1"/>
</dbReference>
<accession>A1AK98</accession>
<evidence type="ECO:0000313" key="3">
    <source>
        <dbReference type="Proteomes" id="UP000006732"/>
    </source>
</evidence>
<keyword evidence="1" id="KW-0812">Transmembrane</keyword>
<keyword evidence="3" id="KW-1185">Reference proteome</keyword>
<dbReference type="eggNOG" id="COG3752">
    <property type="taxonomic scope" value="Bacteria"/>
</dbReference>
<feature type="transmembrane region" description="Helical" evidence="1">
    <location>
        <begin position="6"/>
        <end position="22"/>
    </location>
</feature>
<evidence type="ECO:0000256" key="1">
    <source>
        <dbReference type="SAM" id="Phobius"/>
    </source>
</evidence>
<dbReference type="InterPro" id="IPR010721">
    <property type="entry name" value="UstE-like"/>
</dbReference>
<feature type="transmembrane region" description="Helical" evidence="1">
    <location>
        <begin position="99"/>
        <end position="125"/>
    </location>
</feature>
<proteinExistence type="predicted"/>
<dbReference type="AlphaFoldDB" id="A1AK98"/>
<dbReference type="OrthoDB" id="9779233at2"/>
<dbReference type="STRING" id="338966.Ppro_0131"/>
<dbReference type="Pfam" id="PF06966">
    <property type="entry name" value="DUF1295"/>
    <property type="match status" value="1"/>
</dbReference>
<dbReference type="PANTHER" id="PTHR32251:SF17">
    <property type="entry name" value="STEROID 5-ALPHA REDUCTASE C-TERMINAL DOMAIN-CONTAINING PROTEIN"/>
    <property type="match status" value="1"/>
</dbReference>
<dbReference type="HOGENOM" id="CLU_043418_3_1_7"/>
<feature type="transmembrane region" description="Helical" evidence="1">
    <location>
        <begin position="192"/>
        <end position="221"/>
    </location>
</feature>
<feature type="transmembrane region" description="Helical" evidence="1">
    <location>
        <begin position="60"/>
        <end position="78"/>
    </location>
</feature>
<dbReference type="RefSeq" id="WP_011734082.1">
    <property type="nucleotide sequence ID" value="NC_008609.1"/>
</dbReference>
<dbReference type="Gene3D" id="1.20.120.1630">
    <property type="match status" value="1"/>
</dbReference>
<dbReference type="GO" id="GO:0016020">
    <property type="term" value="C:membrane"/>
    <property type="evidence" value="ECO:0007669"/>
    <property type="project" value="TreeGrafter"/>
</dbReference>
<dbReference type="KEGG" id="ppd:Ppro_0131"/>
<reference evidence="2 3" key="1">
    <citation type="submission" date="2006-10" db="EMBL/GenBank/DDBJ databases">
        <title>Complete sequence of chromosome of Pelobacter propionicus DSM 2379.</title>
        <authorList>
            <consortium name="US DOE Joint Genome Institute"/>
            <person name="Copeland A."/>
            <person name="Lucas S."/>
            <person name="Lapidus A."/>
            <person name="Barry K."/>
            <person name="Detter J.C."/>
            <person name="Glavina del Rio T."/>
            <person name="Hammon N."/>
            <person name="Israni S."/>
            <person name="Dalin E."/>
            <person name="Tice H."/>
            <person name="Pitluck S."/>
            <person name="Saunders E."/>
            <person name="Brettin T."/>
            <person name="Bruce D."/>
            <person name="Han C."/>
            <person name="Tapia R."/>
            <person name="Schmutz J."/>
            <person name="Larimer F."/>
            <person name="Land M."/>
            <person name="Hauser L."/>
            <person name="Kyrpides N."/>
            <person name="Kim E."/>
            <person name="Lovley D."/>
            <person name="Richardson P."/>
        </authorList>
    </citation>
    <scope>NUCLEOTIDE SEQUENCE [LARGE SCALE GENOMIC DNA]</scope>
    <source>
        <strain evidence="3">DSM 2379 / NBRC 103807 / OttBd1</strain>
    </source>
</reference>
<name>A1AK98_PELPD</name>
<dbReference type="PROSITE" id="PS50244">
    <property type="entry name" value="S5A_REDUCTASE"/>
    <property type="match status" value="1"/>
</dbReference>
<keyword evidence="1" id="KW-1133">Transmembrane helix</keyword>